<dbReference type="Proteomes" id="UP001151760">
    <property type="component" value="Unassembled WGS sequence"/>
</dbReference>
<sequence length="283" mass="32656">MFQDQYYSFSLEEFAKILGVPCEGACVFTDKWALYELANGLPGDGPYQTFLPSLDDIITLVRVDREGPVTRVRHKKEIDVIEYQVLTREIDPTFKDIETILRENVFGLGEIGIIMEWVSRQSNLILPYGMFLTKILTHILNENPELQNPSYVLYDRVMEHFPLSQERKPRRDRGTRKGRTSTSSTPAFGEPSSSHPTNDDEDVDHNEGTSHASTPSPVSYVNSLTNQVPQVFQNPPNIDPHLEPFYTRQTEIINRQVQIRDEHRGGVRSIRKSLRRLWRNLKK</sequence>
<evidence type="ECO:0000313" key="2">
    <source>
        <dbReference type="EMBL" id="GJT78757.1"/>
    </source>
</evidence>
<name>A0ABQ5GV30_9ASTR</name>
<evidence type="ECO:0000256" key="1">
    <source>
        <dbReference type="SAM" id="MobiDB-lite"/>
    </source>
</evidence>
<reference evidence="2" key="1">
    <citation type="journal article" date="2022" name="Int. J. Mol. Sci.">
        <title>Draft Genome of Tanacetum Coccineum: Genomic Comparison of Closely Related Tanacetum-Family Plants.</title>
        <authorList>
            <person name="Yamashiro T."/>
            <person name="Shiraishi A."/>
            <person name="Nakayama K."/>
            <person name="Satake H."/>
        </authorList>
    </citation>
    <scope>NUCLEOTIDE SEQUENCE</scope>
</reference>
<protein>
    <submittedName>
        <fullName evidence="2">Uncharacterized protein</fullName>
    </submittedName>
</protein>
<comment type="caution">
    <text evidence="2">The sequence shown here is derived from an EMBL/GenBank/DDBJ whole genome shotgun (WGS) entry which is preliminary data.</text>
</comment>
<feature type="region of interest" description="Disordered" evidence="1">
    <location>
        <begin position="163"/>
        <end position="221"/>
    </location>
</feature>
<evidence type="ECO:0000313" key="3">
    <source>
        <dbReference type="Proteomes" id="UP001151760"/>
    </source>
</evidence>
<reference evidence="2" key="2">
    <citation type="submission" date="2022-01" db="EMBL/GenBank/DDBJ databases">
        <authorList>
            <person name="Yamashiro T."/>
            <person name="Shiraishi A."/>
            <person name="Satake H."/>
            <person name="Nakayama K."/>
        </authorList>
    </citation>
    <scope>NUCLEOTIDE SEQUENCE</scope>
</reference>
<feature type="compositionally biased region" description="Polar residues" evidence="1">
    <location>
        <begin position="209"/>
        <end position="221"/>
    </location>
</feature>
<gene>
    <name evidence="2" type="ORF">Tco_1045482</name>
</gene>
<organism evidence="2 3">
    <name type="scientific">Tanacetum coccineum</name>
    <dbReference type="NCBI Taxonomy" id="301880"/>
    <lineage>
        <taxon>Eukaryota</taxon>
        <taxon>Viridiplantae</taxon>
        <taxon>Streptophyta</taxon>
        <taxon>Embryophyta</taxon>
        <taxon>Tracheophyta</taxon>
        <taxon>Spermatophyta</taxon>
        <taxon>Magnoliopsida</taxon>
        <taxon>eudicotyledons</taxon>
        <taxon>Gunneridae</taxon>
        <taxon>Pentapetalae</taxon>
        <taxon>asterids</taxon>
        <taxon>campanulids</taxon>
        <taxon>Asterales</taxon>
        <taxon>Asteraceae</taxon>
        <taxon>Asteroideae</taxon>
        <taxon>Anthemideae</taxon>
        <taxon>Anthemidinae</taxon>
        <taxon>Tanacetum</taxon>
    </lineage>
</organism>
<accession>A0ABQ5GV30</accession>
<keyword evidence="3" id="KW-1185">Reference proteome</keyword>
<dbReference type="EMBL" id="BQNB010018831">
    <property type="protein sequence ID" value="GJT78757.1"/>
    <property type="molecule type" value="Genomic_DNA"/>
</dbReference>
<proteinExistence type="predicted"/>
<feature type="compositionally biased region" description="Basic residues" evidence="1">
    <location>
        <begin position="168"/>
        <end position="179"/>
    </location>
</feature>